<evidence type="ECO:0000313" key="2">
    <source>
        <dbReference type="Proteomes" id="UP000658720"/>
    </source>
</evidence>
<dbReference type="InterPro" id="IPR025427">
    <property type="entry name" value="DUF4160"/>
</dbReference>
<sequence>MPKIFEDPRHGLTAFIYTNDHVPAHVHVFLGRKSSRNQPGIKINLGSEDQAPSLVTVDPSISNRDAIRALKLVAEHQELFLQEWNRIHGT</sequence>
<protein>
    <submittedName>
        <fullName evidence="1">DUF4160 domain-containing protein</fullName>
    </submittedName>
</protein>
<organism evidence="1 2">
    <name type="scientific">Synechocystis salina LEGE 00031</name>
    <dbReference type="NCBI Taxonomy" id="1828736"/>
    <lineage>
        <taxon>Bacteria</taxon>
        <taxon>Bacillati</taxon>
        <taxon>Cyanobacteriota</taxon>
        <taxon>Cyanophyceae</taxon>
        <taxon>Synechococcales</taxon>
        <taxon>Merismopediaceae</taxon>
        <taxon>Synechocystis</taxon>
    </lineage>
</organism>
<comment type="caution">
    <text evidence="1">The sequence shown here is derived from an EMBL/GenBank/DDBJ whole genome shotgun (WGS) entry which is preliminary data.</text>
</comment>
<accession>A0ABR9VQ59</accession>
<dbReference type="Pfam" id="PF13711">
    <property type="entry name" value="DUF4160"/>
    <property type="match status" value="1"/>
</dbReference>
<name>A0ABR9VQ59_9SYNC</name>
<keyword evidence="2" id="KW-1185">Reference proteome</keyword>
<dbReference type="RefSeq" id="WP_194019310.1">
    <property type="nucleotide sequence ID" value="NZ_JADEVV010000013.1"/>
</dbReference>
<reference evidence="1 2" key="1">
    <citation type="submission" date="2020-10" db="EMBL/GenBank/DDBJ databases">
        <authorList>
            <person name="Castelo-Branco R."/>
            <person name="Eusebio N."/>
            <person name="Adriana R."/>
            <person name="Vieira A."/>
            <person name="Brugerolle De Fraissinette N."/>
            <person name="Rezende De Castro R."/>
            <person name="Schneider M.P."/>
            <person name="Vasconcelos V."/>
            <person name="Leao P.N."/>
        </authorList>
    </citation>
    <scope>NUCLEOTIDE SEQUENCE [LARGE SCALE GENOMIC DNA]</scope>
    <source>
        <strain evidence="1 2">LEGE 00031</strain>
    </source>
</reference>
<proteinExistence type="predicted"/>
<dbReference type="EMBL" id="JADEVV010000013">
    <property type="protein sequence ID" value="MBE9253492.1"/>
    <property type="molecule type" value="Genomic_DNA"/>
</dbReference>
<dbReference type="Proteomes" id="UP000658720">
    <property type="component" value="Unassembled WGS sequence"/>
</dbReference>
<gene>
    <name evidence="1" type="ORF">IQ217_06400</name>
</gene>
<evidence type="ECO:0000313" key="1">
    <source>
        <dbReference type="EMBL" id="MBE9253492.1"/>
    </source>
</evidence>